<dbReference type="Gene3D" id="1.10.4080.10">
    <property type="entry name" value="ADP-ribosylation/Crystallin J1"/>
    <property type="match status" value="1"/>
</dbReference>
<dbReference type="InterPro" id="IPR050792">
    <property type="entry name" value="ADP-ribosylglycohydrolase"/>
</dbReference>
<feature type="binding site" evidence="1">
    <location>
        <position position="65"/>
    </location>
    <ligand>
        <name>Mg(2+)</name>
        <dbReference type="ChEBI" id="CHEBI:18420"/>
        <label>1</label>
    </ligand>
</feature>
<dbReference type="InterPro" id="IPR005502">
    <property type="entry name" value="Ribosyl_crysJ1"/>
</dbReference>
<keyword evidence="1" id="KW-0460">Magnesium</keyword>
<feature type="binding site" evidence="1">
    <location>
        <position position="64"/>
    </location>
    <ligand>
        <name>Mg(2+)</name>
        <dbReference type="ChEBI" id="CHEBI:18420"/>
        <label>1</label>
    </ligand>
</feature>
<dbReference type="EMBL" id="VFPQ01000001">
    <property type="protein sequence ID" value="TQM75164.1"/>
    <property type="molecule type" value="Genomic_DNA"/>
</dbReference>
<gene>
    <name evidence="2" type="ORF">FHX40_1865</name>
</gene>
<name>A0A543IX65_9ACTN</name>
<feature type="binding site" evidence="1">
    <location>
        <position position="260"/>
    </location>
    <ligand>
        <name>Mg(2+)</name>
        <dbReference type="ChEBI" id="CHEBI:18420"/>
        <label>1</label>
    </ligand>
</feature>
<feature type="binding site" evidence="1">
    <location>
        <position position="259"/>
    </location>
    <ligand>
        <name>Mg(2+)</name>
        <dbReference type="ChEBI" id="CHEBI:18420"/>
        <label>1</label>
    </ligand>
</feature>
<keyword evidence="3" id="KW-1185">Reference proteome</keyword>
<evidence type="ECO:0000313" key="2">
    <source>
        <dbReference type="EMBL" id="TQM75164.1"/>
    </source>
</evidence>
<feature type="binding site" evidence="1">
    <location>
        <position position="257"/>
    </location>
    <ligand>
        <name>Mg(2+)</name>
        <dbReference type="ChEBI" id="CHEBI:18420"/>
        <label>1</label>
    </ligand>
</feature>
<dbReference type="AlphaFoldDB" id="A0A543IX65"/>
<reference evidence="2 3" key="1">
    <citation type="submission" date="2019-06" db="EMBL/GenBank/DDBJ databases">
        <title>Sequencing the genomes of 1000 actinobacteria strains.</title>
        <authorList>
            <person name="Klenk H.-P."/>
        </authorList>
    </citation>
    <scope>NUCLEOTIDE SEQUENCE [LARGE SCALE GENOMIC DNA]</scope>
    <source>
        <strain evidence="2 3">DSM 43186</strain>
    </source>
</reference>
<organism evidence="2 3">
    <name type="scientific">Thermopolyspora flexuosa</name>
    <dbReference type="NCBI Taxonomy" id="103836"/>
    <lineage>
        <taxon>Bacteria</taxon>
        <taxon>Bacillati</taxon>
        <taxon>Actinomycetota</taxon>
        <taxon>Actinomycetes</taxon>
        <taxon>Streptosporangiales</taxon>
        <taxon>Streptosporangiaceae</taxon>
        <taxon>Thermopolyspora</taxon>
    </lineage>
</organism>
<proteinExistence type="predicted"/>
<dbReference type="SUPFAM" id="SSF101478">
    <property type="entry name" value="ADP-ribosylglycohydrolase"/>
    <property type="match status" value="1"/>
</dbReference>
<protein>
    <submittedName>
        <fullName evidence="2">ADP-ribosylglycohydrolase</fullName>
    </submittedName>
</protein>
<dbReference type="Pfam" id="PF03747">
    <property type="entry name" value="ADP_ribosyl_GH"/>
    <property type="match status" value="1"/>
</dbReference>
<keyword evidence="1" id="KW-0479">Metal-binding</keyword>
<dbReference type="PANTHER" id="PTHR16222:SF12">
    <property type="entry name" value="ADP-RIBOSYLGLYCOHYDROLASE-RELATED"/>
    <property type="match status" value="1"/>
</dbReference>
<dbReference type="PANTHER" id="PTHR16222">
    <property type="entry name" value="ADP-RIBOSYLGLYCOHYDROLASE"/>
    <property type="match status" value="1"/>
</dbReference>
<keyword evidence="2" id="KW-0378">Hydrolase</keyword>
<feature type="binding site" evidence="1">
    <location>
        <position position="63"/>
    </location>
    <ligand>
        <name>Mg(2+)</name>
        <dbReference type="ChEBI" id="CHEBI:18420"/>
        <label>1</label>
    </ligand>
</feature>
<dbReference type="Proteomes" id="UP000319213">
    <property type="component" value="Unassembled WGS sequence"/>
</dbReference>
<evidence type="ECO:0000256" key="1">
    <source>
        <dbReference type="PIRSR" id="PIRSR605502-1"/>
    </source>
</evidence>
<dbReference type="GO" id="GO:0016787">
    <property type="term" value="F:hydrolase activity"/>
    <property type="evidence" value="ECO:0007669"/>
    <property type="project" value="UniProtKB-KW"/>
</dbReference>
<comment type="caution">
    <text evidence="2">The sequence shown here is derived from an EMBL/GenBank/DDBJ whole genome shotgun (WGS) entry which is preliminary data.</text>
</comment>
<dbReference type="InterPro" id="IPR036705">
    <property type="entry name" value="Ribosyl_crysJ1_sf"/>
</dbReference>
<comment type="cofactor">
    <cofactor evidence="1">
        <name>Mg(2+)</name>
        <dbReference type="ChEBI" id="CHEBI:18420"/>
    </cofactor>
    <text evidence="1">Binds 2 magnesium ions per subunit.</text>
</comment>
<dbReference type="GO" id="GO:0046872">
    <property type="term" value="F:metal ion binding"/>
    <property type="evidence" value="ECO:0007669"/>
    <property type="project" value="UniProtKB-KW"/>
</dbReference>
<accession>A0A543IX65</accession>
<sequence>MVNRTDQIGEAVGSAARIGAGIMAFACGDALGVPWENRPVSEIDAGRLDELPQRPGWPPGATSDDTQQLIMLAENLIATGGDGDPRAFLTALAAARDTIRGIGPTTRRAILRFTETGALHAGDGSSNGAVMRVLPLGWATRPADAERRRALVERMTVTTHGAPAAVAGACAVAAMGSYAVAGYPAERLIAVALAEIERFDLGAAARPVRLAAEGEWRPGPGGVTLDVLDTVAAVLHTIRQAGEPAEAMRRAVLLGGDTDTVAAIVGGILGGRHDTVAIPWAARVELPGDIDALATGLWHIRARPAEAPS</sequence>
<evidence type="ECO:0000313" key="3">
    <source>
        <dbReference type="Proteomes" id="UP000319213"/>
    </source>
</evidence>